<dbReference type="Proteomes" id="UP000320300">
    <property type="component" value="Unassembled WGS sequence"/>
</dbReference>
<dbReference type="EMBL" id="FXTN01000015">
    <property type="protein sequence ID" value="SMO98055.1"/>
    <property type="molecule type" value="Genomic_DNA"/>
</dbReference>
<proteinExistence type="predicted"/>
<accession>A0A521FPC3</accession>
<protein>
    <submittedName>
        <fullName evidence="1">Uncharacterized protein</fullName>
    </submittedName>
</protein>
<keyword evidence="2" id="KW-1185">Reference proteome</keyword>
<organism evidence="1 2">
    <name type="scientific">Pedobacter westerhofensis</name>
    <dbReference type="NCBI Taxonomy" id="425512"/>
    <lineage>
        <taxon>Bacteria</taxon>
        <taxon>Pseudomonadati</taxon>
        <taxon>Bacteroidota</taxon>
        <taxon>Sphingobacteriia</taxon>
        <taxon>Sphingobacteriales</taxon>
        <taxon>Sphingobacteriaceae</taxon>
        <taxon>Pedobacter</taxon>
    </lineage>
</organism>
<sequence>MQMYKFRPIYPSLILNIILLSDLQHLHANVSLQ</sequence>
<gene>
    <name evidence="1" type="ORF">SAMN06265348_115118</name>
</gene>
<reference evidence="1 2" key="1">
    <citation type="submission" date="2017-05" db="EMBL/GenBank/DDBJ databases">
        <authorList>
            <person name="Varghese N."/>
            <person name="Submissions S."/>
        </authorList>
    </citation>
    <scope>NUCLEOTIDE SEQUENCE [LARGE SCALE GENOMIC DNA]</scope>
    <source>
        <strain evidence="1 2">DSM 19036</strain>
    </source>
</reference>
<dbReference type="AlphaFoldDB" id="A0A521FPC3"/>
<evidence type="ECO:0000313" key="1">
    <source>
        <dbReference type="EMBL" id="SMO98055.1"/>
    </source>
</evidence>
<name>A0A521FPC3_9SPHI</name>
<evidence type="ECO:0000313" key="2">
    <source>
        <dbReference type="Proteomes" id="UP000320300"/>
    </source>
</evidence>